<dbReference type="OrthoDB" id="9787293at2"/>
<name>A0A248LLJ1_9NEIS</name>
<dbReference type="GO" id="GO:0016757">
    <property type="term" value="F:glycosyltransferase activity"/>
    <property type="evidence" value="ECO:0007669"/>
    <property type="project" value="UniProtKB-ARBA"/>
</dbReference>
<dbReference type="InterPro" id="IPR028098">
    <property type="entry name" value="Glyco_trans_4-like_N"/>
</dbReference>
<gene>
    <name evidence="3" type="ORF">LHGZ1_2829</name>
</gene>
<dbReference type="SUPFAM" id="SSF53756">
    <property type="entry name" value="UDP-Glycosyltransferase/glycogen phosphorylase"/>
    <property type="match status" value="1"/>
</dbReference>
<reference evidence="4" key="1">
    <citation type="submission" date="2017-06" db="EMBL/GenBank/DDBJ databases">
        <title>Whole genome sequence of Laribacter hongkongensis LHGZ1.</title>
        <authorList>
            <person name="Chen D."/>
            <person name="Wu H."/>
            <person name="Chen J."/>
        </authorList>
    </citation>
    <scope>NUCLEOTIDE SEQUENCE [LARGE SCALE GENOMIC DNA]</scope>
    <source>
        <strain evidence="4">LHGZ1</strain>
    </source>
</reference>
<organism evidence="3 4">
    <name type="scientific">Laribacter hongkongensis</name>
    <dbReference type="NCBI Taxonomy" id="168471"/>
    <lineage>
        <taxon>Bacteria</taxon>
        <taxon>Pseudomonadati</taxon>
        <taxon>Pseudomonadota</taxon>
        <taxon>Betaproteobacteria</taxon>
        <taxon>Neisseriales</taxon>
        <taxon>Aquaspirillaceae</taxon>
        <taxon>Laribacter</taxon>
    </lineage>
</organism>
<evidence type="ECO:0000313" key="4">
    <source>
        <dbReference type="Proteomes" id="UP000197424"/>
    </source>
</evidence>
<keyword evidence="1" id="KW-1133">Transmembrane helix</keyword>
<sequence>MKLLVVSQYFWPESFRINELVTALKAKGVEVEVLTGKPNYPTGTVFAGYRAWGCTRELFQGVPLHRVPLMPRGRGGLRLALNYLSFILSGLVFAPWLLRGRHFDAIFVFAPSPILQAIPAIWLGWLKKCPVLLWVQDLWPESLSATGHVTHQRALKAVEHVVRWIYRKVDLLLVQSRAFMPRVQVLAADTPVVYYPNSFLEDEPGVERPDVDCPGFDCGFPILFAGNLGTAQAVDVVLEAATLLGDEPDIRFVMVGDGSRRDWMMQQAAARGLGNLVFPGRFPVEAMPVLMGRAAALLVTLADTEIFRLTIPSKVQAYMASGRPIVACLNGAGAELVDEAGAGVTVPAEDGAALARAIRALHAQPEAARAAMGARGRRYYEEHFSHEKLVDELIARLDQCVHRYRGHEA</sequence>
<dbReference type="Gene3D" id="3.40.50.2000">
    <property type="entry name" value="Glycogen Phosphorylase B"/>
    <property type="match status" value="2"/>
</dbReference>
<dbReference type="RefSeq" id="WP_088861425.1">
    <property type="nucleotide sequence ID" value="NZ_CP022115.1"/>
</dbReference>
<feature type="domain" description="Glycosyltransferase subfamily 4-like N-terminal" evidence="2">
    <location>
        <begin position="16"/>
        <end position="197"/>
    </location>
</feature>
<keyword evidence="3" id="KW-0808">Transferase</keyword>
<protein>
    <submittedName>
        <fullName evidence="3">Glycosyl transferase family 1</fullName>
    </submittedName>
</protein>
<dbReference type="EMBL" id="CP022115">
    <property type="protein sequence ID" value="ASJ25660.1"/>
    <property type="molecule type" value="Genomic_DNA"/>
</dbReference>
<evidence type="ECO:0000259" key="2">
    <source>
        <dbReference type="Pfam" id="PF13579"/>
    </source>
</evidence>
<keyword evidence="1" id="KW-0472">Membrane</keyword>
<dbReference type="Proteomes" id="UP000197424">
    <property type="component" value="Chromosome"/>
</dbReference>
<dbReference type="CDD" id="cd03794">
    <property type="entry name" value="GT4_WbuB-like"/>
    <property type="match status" value="1"/>
</dbReference>
<feature type="transmembrane region" description="Helical" evidence="1">
    <location>
        <begin position="80"/>
        <end position="98"/>
    </location>
</feature>
<proteinExistence type="predicted"/>
<evidence type="ECO:0000313" key="3">
    <source>
        <dbReference type="EMBL" id="ASJ25660.1"/>
    </source>
</evidence>
<feature type="transmembrane region" description="Helical" evidence="1">
    <location>
        <begin position="105"/>
        <end position="125"/>
    </location>
</feature>
<accession>A0A248LLJ1</accession>
<keyword evidence="1" id="KW-0812">Transmembrane</keyword>
<dbReference type="AlphaFoldDB" id="A0A248LLJ1"/>
<dbReference type="Pfam" id="PF13692">
    <property type="entry name" value="Glyco_trans_1_4"/>
    <property type="match status" value="1"/>
</dbReference>
<dbReference type="Pfam" id="PF13579">
    <property type="entry name" value="Glyco_trans_4_4"/>
    <property type="match status" value="1"/>
</dbReference>
<evidence type="ECO:0000256" key="1">
    <source>
        <dbReference type="SAM" id="Phobius"/>
    </source>
</evidence>
<dbReference type="PANTHER" id="PTHR12526">
    <property type="entry name" value="GLYCOSYLTRANSFERASE"/>
    <property type="match status" value="1"/>
</dbReference>